<sequence length="124" mass="13991">MLVWATIFPAAATTLLIVFPKRKAHRLPPGPPGWPLVCNIFDLGRLPHATLADMKQTYGSVIWIRLGLVNTLVINSAEAAAELFKNHEGGREYEFLRHKFDWHYRDLTGLGGSEIYKKEMISST</sequence>
<dbReference type="GO" id="GO:0005506">
    <property type="term" value="F:iron ion binding"/>
    <property type="evidence" value="ECO:0007669"/>
    <property type="project" value="InterPro"/>
</dbReference>
<dbReference type="SUPFAM" id="SSF48264">
    <property type="entry name" value="Cytochrome P450"/>
    <property type="match status" value="1"/>
</dbReference>
<dbReference type="InterPro" id="IPR036396">
    <property type="entry name" value="Cyt_P450_sf"/>
</dbReference>
<dbReference type="GO" id="GO:0033075">
    <property type="term" value="P:isoquinoline alkaloid biosynthetic process"/>
    <property type="evidence" value="ECO:0007669"/>
    <property type="project" value="UniProtKB-ARBA"/>
</dbReference>
<protein>
    <recommendedName>
        <fullName evidence="4">Cytochrome P450</fullName>
    </recommendedName>
</protein>
<feature type="signal peptide" evidence="1">
    <location>
        <begin position="1"/>
        <end position="24"/>
    </location>
</feature>
<gene>
    <name evidence="2" type="ORF">MKW94_012899</name>
</gene>
<dbReference type="PANTHER" id="PTHR24299">
    <property type="entry name" value="CYTOCHROME P450 FAMILY 1"/>
    <property type="match status" value="1"/>
</dbReference>
<evidence type="ECO:0000313" key="2">
    <source>
        <dbReference type="EMBL" id="MCL7036162.1"/>
    </source>
</evidence>
<dbReference type="InterPro" id="IPR001128">
    <property type="entry name" value="Cyt_P450"/>
</dbReference>
<evidence type="ECO:0000256" key="1">
    <source>
        <dbReference type="SAM" id="SignalP"/>
    </source>
</evidence>
<dbReference type="Gene3D" id="1.10.630.10">
    <property type="entry name" value="Cytochrome P450"/>
    <property type="match status" value="1"/>
</dbReference>
<dbReference type="GO" id="GO:0004497">
    <property type="term" value="F:monooxygenase activity"/>
    <property type="evidence" value="ECO:0007669"/>
    <property type="project" value="InterPro"/>
</dbReference>
<feature type="chain" id="PRO_5041276269" description="Cytochrome P450" evidence="1">
    <location>
        <begin position="25"/>
        <end position="124"/>
    </location>
</feature>
<evidence type="ECO:0008006" key="4">
    <source>
        <dbReference type="Google" id="ProtNLM"/>
    </source>
</evidence>
<comment type="caution">
    <text evidence="2">The sequence shown here is derived from an EMBL/GenBank/DDBJ whole genome shotgun (WGS) entry which is preliminary data.</text>
</comment>
<evidence type="ECO:0000313" key="3">
    <source>
        <dbReference type="Proteomes" id="UP001177140"/>
    </source>
</evidence>
<dbReference type="GO" id="GO:0016705">
    <property type="term" value="F:oxidoreductase activity, acting on paired donors, with incorporation or reduction of molecular oxygen"/>
    <property type="evidence" value="ECO:0007669"/>
    <property type="project" value="InterPro"/>
</dbReference>
<organism evidence="2 3">
    <name type="scientific">Papaver nudicaule</name>
    <name type="common">Iceland poppy</name>
    <dbReference type="NCBI Taxonomy" id="74823"/>
    <lineage>
        <taxon>Eukaryota</taxon>
        <taxon>Viridiplantae</taxon>
        <taxon>Streptophyta</taxon>
        <taxon>Embryophyta</taxon>
        <taxon>Tracheophyta</taxon>
        <taxon>Spermatophyta</taxon>
        <taxon>Magnoliopsida</taxon>
        <taxon>Ranunculales</taxon>
        <taxon>Papaveraceae</taxon>
        <taxon>Papaveroideae</taxon>
        <taxon>Papaver</taxon>
    </lineage>
</organism>
<accession>A0AA41SGJ2</accession>
<proteinExistence type="predicted"/>
<dbReference type="GO" id="GO:0020037">
    <property type="term" value="F:heme binding"/>
    <property type="evidence" value="ECO:0007669"/>
    <property type="project" value="InterPro"/>
</dbReference>
<dbReference type="Proteomes" id="UP001177140">
    <property type="component" value="Unassembled WGS sequence"/>
</dbReference>
<reference evidence="2" key="1">
    <citation type="submission" date="2022-03" db="EMBL/GenBank/DDBJ databases">
        <title>A functionally conserved STORR gene fusion in Papaver species that diverged 16.8 million years ago.</title>
        <authorList>
            <person name="Catania T."/>
        </authorList>
    </citation>
    <scope>NUCLEOTIDE SEQUENCE</scope>
    <source>
        <strain evidence="2">S-191538</strain>
    </source>
</reference>
<dbReference type="PANTHER" id="PTHR24299:SF58">
    <property type="entry name" value="CYTOCHROME P450"/>
    <property type="match status" value="1"/>
</dbReference>
<dbReference type="AlphaFoldDB" id="A0AA41SGJ2"/>
<name>A0AA41SGJ2_PAPNU</name>
<keyword evidence="1" id="KW-0732">Signal</keyword>
<dbReference type="Pfam" id="PF00067">
    <property type="entry name" value="p450"/>
    <property type="match status" value="1"/>
</dbReference>
<keyword evidence="3" id="KW-1185">Reference proteome</keyword>
<dbReference type="EMBL" id="JAJJMA010164933">
    <property type="protein sequence ID" value="MCL7036162.1"/>
    <property type="molecule type" value="Genomic_DNA"/>
</dbReference>